<evidence type="ECO:0000256" key="1">
    <source>
        <dbReference type="SAM" id="MobiDB-lite"/>
    </source>
</evidence>
<protein>
    <submittedName>
        <fullName evidence="2">Uncharacterized protein</fullName>
    </submittedName>
</protein>
<accession>A0A644ZTA1</accession>
<organism evidence="2">
    <name type="scientific">bioreactor metagenome</name>
    <dbReference type="NCBI Taxonomy" id="1076179"/>
    <lineage>
        <taxon>unclassified sequences</taxon>
        <taxon>metagenomes</taxon>
        <taxon>ecological metagenomes</taxon>
    </lineage>
</organism>
<reference evidence="2" key="1">
    <citation type="submission" date="2019-08" db="EMBL/GenBank/DDBJ databases">
        <authorList>
            <person name="Kucharzyk K."/>
            <person name="Murdoch R.W."/>
            <person name="Higgins S."/>
            <person name="Loffler F."/>
        </authorList>
    </citation>
    <scope>NUCLEOTIDE SEQUENCE</scope>
</reference>
<comment type="caution">
    <text evidence="2">The sequence shown here is derived from an EMBL/GenBank/DDBJ whole genome shotgun (WGS) entry which is preliminary data.</text>
</comment>
<evidence type="ECO:0000313" key="2">
    <source>
        <dbReference type="EMBL" id="MPM43987.1"/>
    </source>
</evidence>
<name>A0A644ZTA1_9ZZZZ</name>
<dbReference type="EMBL" id="VSSQ01010310">
    <property type="protein sequence ID" value="MPM43987.1"/>
    <property type="molecule type" value="Genomic_DNA"/>
</dbReference>
<sequence>MVRLFPRYGEDVLHASLVGPLKAVWDSGVLGVKVHEPRQHRTVGAVALVSVGKGAEEHDFSLGDRLSQKSSRNSGKAQRAGRVGA</sequence>
<proteinExistence type="predicted"/>
<dbReference type="AlphaFoldDB" id="A0A644ZTA1"/>
<feature type="region of interest" description="Disordered" evidence="1">
    <location>
        <begin position="60"/>
        <end position="85"/>
    </location>
</feature>
<gene>
    <name evidence="2" type="ORF">SDC9_90665</name>
</gene>